<evidence type="ECO:0008006" key="5">
    <source>
        <dbReference type="Google" id="ProtNLM"/>
    </source>
</evidence>
<dbReference type="AlphaFoldDB" id="A0AAD8RYE8"/>
<protein>
    <recommendedName>
        <fullName evidence="5">F-box domain-containing protein</fullName>
    </recommendedName>
</protein>
<dbReference type="InterPro" id="IPR055357">
    <property type="entry name" value="LRR_At1g61320_AtMIF1"/>
</dbReference>
<evidence type="ECO:0000259" key="1">
    <source>
        <dbReference type="Pfam" id="PF00646"/>
    </source>
</evidence>
<dbReference type="SUPFAM" id="SSF81383">
    <property type="entry name" value="F-box domain"/>
    <property type="match status" value="2"/>
</dbReference>
<evidence type="ECO:0000313" key="4">
    <source>
        <dbReference type="Proteomes" id="UP001231189"/>
    </source>
</evidence>
<dbReference type="PANTHER" id="PTHR35545:SF27">
    <property type="entry name" value="FBD DOMAIN-CONTAINING PROTEIN"/>
    <property type="match status" value="1"/>
</dbReference>
<dbReference type="InterPro" id="IPR001810">
    <property type="entry name" value="F-box_dom"/>
</dbReference>
<feature type="domain" description="At1g61320/AtMIF1 LRR" evidence="2">
    <location>
        <begin position="168"/>
        <end position="439"/>
    </location>
</feature>
<accession>A0AAD8RYE8</accession>
<dbReference type="Pfam" id="PF23622">
    <property type="entry name" value="LRR_At1g61320_AtMIF1"/>
    <property type="match status" value="2"/>
</dbReference>
<name>A0AAD8RYE8_LOLMU</name>
<gene>
    <name evidence="3" type="ORF">QYE76_060246</name>
</gene>
<evidence type="ECO:0000259" key="2">
    <source>
        <dbReference type="Pfam" id="PF23622"/>
    </source>
</evidence>
<dbReference type="Gene3D" id="3.80.10.10">
    <property type="entry name" value="Ribonuclease Inhibitor"/>
    <property type="match status" value="2"/>
</dbReference>
<dbReference type="EMBL" id="JAUUTY010000004">
    <property type="protein sequence ID" value="KAK1642441.1"/>
    <property type="molecule type" value="Genomic_DNA"/>
</dbReference>
<sequence>MPQHQQQQPEEEDRLSMLMDDILLSILGRVDLKTAARTSVLSTRWMHLPWLLPEISIDVKEFLSGPCRDPAEENDMDQAMQSLTNATRSFLAKPRKGSSISSLRLQLYLINTVLCDIGPLVGDAINSGLLKDLDLTIHDETDPLDRSEEEMIQRAQEMDGFFTAYPAVLCCLTRLCLYNVCFGKLDINHILSDCCKQLKHLSLFHSDTGDRTPCKIDAPNSKLSVLEINICRFERLELVCLPKLEKLEWNTWLSVYAPLSFGFVPSLGELKLSYGRTVSHRGFKLSEVLDGATSIHTLTLDFEGENLWMPLEIKELCPAFNKIRKLSVCGIFVHFDIEWTIAFLEAAPSVEIFLIGVSDHACESYDDDSEGPRSTFPRKRNPQWEMDLNSSKNLLLKELQFTGFASFEHQFTFIRALLERAPNLQTIVLKPNEQCDECDALDTPPVSLFPKEKDEQEMVPRPAHELLHATPTPTRSTTAATMPEHEQHLEDEDRLSSLTDDILLSILGRVSLRMAVSTGVLSTRWKHLPWLLPELSINVEDFLSVPCTEAIEANEREELAMVSLTKATRSFLADHQRESTISSLHLKLYLINTSLCEVGPLIGDAIDSGLLKDLDLTILDKTNPLNRSDEDMLQRAQDIDTFFGAYPSVLHCLTKLSIQNAGFDKLDMHHVLFDCCKQLKHLSLPYCDTGIYSDFKIDAPNSKLCFLEFDMCRFERLELVCLPKLEKLICSTWESHNVPVTFGFVPSLGELELSFGAAHYQCPFKLSELLHGTASIHTLTLDFQGEIVWLQPEIEELRTAFSKLKNLSVWGIFVDFDILWTITFLVAAPSIEKLNIQVADKHPCEAGLRGGMYSDRVTPQWEMRFDGSENRLLKELIFDGFKSLEQQFTFIRSMLVRSPNLQRIILRGDLICEECDALDASLRNFNFPKKDEEEMVVERIRGGIFMTEIIFDEDWSLII</sequence>
<dbReference type="InterPro" id="IPR036047">
    <property type="entry name" value="F-box-like_dom_sf"/>
</dbReference>
<keyword evidence="4" id="KW-1185">Reference proteome</keyword>
<comment type="caution">
    <text evidence="3">The sequence shown here is derived from an EMBL/GenBank/DDBJ whole genome shotgun (WGS) entry which is preliminary data.</text>
</comment>
<organism evidence="3 4">
    <name type="scientific">Lolium multiflorum</name>
    <name type="common">Italian ryegrass</name>
    <name type="synonym">Lolium perenne subsp. multiflorum</name>
    <dbReference type="NCBI Taxonomy" id="4521"/>
    <lineage>
        <taxon>Eukaryota</taxon>
        <taxon>Viridiplantae</taxon>
        <taxon>Streptophyta</taxon>
        <taxon>Embryophyta</taxon>
        <taxon>Tracheophyta</taxon>
        <taxon>Spermatophyta</taxon>
        <taxon>Magnoliopsida</taxon>
        <taxon>Liliopsida</taxon>
        <taxon>Poales</taxon>
        <taxon>Poaceae</taxon>
        <taxon>BOP clade</taxon>
        <taxon>Pooideae</taxon>
        <taxon>Poodae</taxon>
        <taxon>Poeae</taxon>
        <taxon>Poeae Chloroplast Group 2 (Poeae type)</taxon>
        <taxon>Loliodinae</taxon>
        <taxon>Loliinae</taxon>
        <taxon>Lolium</taxon>
    </lineage>
</organism>
<proteinExistence type="predicted"/>
<reference evidence="3" key="1">
    <citation type="submission" date="2023-07" db="EMBL/GenBank/DDBJ databases">
        <title>A chromosome-level genome assembly of Lolium multiflorum.</title>
        <authorList>
            <person name="Chen Y."/>
            <person name="Copetti D."/>
            <person name="Kolliker R."/>
            <person name="Studer B."/>
        </authorList>
    </citation>
    <scope>NUCLEOTIDE SEQUENCE</scope>
    <source>
        <strain evidence="3">02402/16</strain>
        <tissue evidence="3">Leaf</tissue>
    </source>
</reference>
<dbReference type="Pfam" id="PF00646">
    <property type="entry name" value="F-box"/>
    <property type="match status" value="1"/>
</dbReference>
<feature type="domain" description="At1g61320/AtMIF1 LRR" evidence="2">
    <location>
        <begin position="649"/>
        <end position="906"/>
    </location>
</feature>
<dbReference type="SUPFAM" id="SSF52047">
    <property type="entry name" value="RNI-like"/>
    <property type="match status" value="2"/>
</dbReference>
<dbReference type="PANTHER" id="PTHR35545">
    <property type="entry name" value="F-BOX DOMAIN-CONTAINING PROTEIN"/>
    <property type="match status" value="1"/>
</dbReference>
<dbReference type="Proteomes" id="UP001231189">
    <property type="component" value="Unassembled WGS sequence"/>
</dbReference>
<feature type="domain" description="F-box" evidence="1">
    <location>
        <begin position="18"/>
        <end position="48"/>
    </location>
</feature>
<evidence type="ECO:0000313" key="3">
    <source>
        <dbReference type="EMBL" id="KAK1642441.1"/>
    </source>
</evidence>
<dbReference type="InterPro" id="IPR032675">
    <property type="entry name" value="LRR_dom_sf"/>
</dbReference>